<dbReference type="RefSeq" id="WP_376830658.1">
    <property type="nucleotide sequence ID" value="NZ_JBHLWR010000006.1"/>
</dbReference>
<dbReference type="InterPro" id="IPR045864">
    <property type="entry name" value="aa-tRNA-synth_II/BPL/LPL"/>
</dbReference>
<name>A0ABV7LFS5_9HYPH</name>
<keyword evidence="2" id="KW-0547">Nucleotide-binding</keyword>
<keyword evidence="9" id="KW-1185">Reference proteome</keyword>
<evidence type="ECO:0000256" key="6">
    <source>
        <dbReference type="ARBA" id="ARBA00047846"/>
    </source>
</evidence>
<dbReference type="InterPro" id="IPR004143">
    <property type="entry name" value="BPL_LPL_catalytic"/>
</dbReference>
<keyword evidence="4" id="KW-0092">Biotin</keyword>
<dbReference type="Pfam" id="PF03099">
    <property type="entry name" value="BPL_LplA_LipB"/>
    <property type="match status" value="1"/>
</dbReference>
<reference evidence="9" key="1">
    <citation type="journal article" date="2019" name="Int. J. Syst. Evol. Microbiol.">
        <title>The Global Catalogue of Microorganisms (GCM) 10K type strain sequencing project: providing services to taxonomists for standard genome sequencing and annotation.</title>
        <authorList>
            <consortium name="The Broad Institute Genomics Platform"/>
            <consortium name="The Broad Institute Genome Sequencing Center for Infectious Disease"/>
            <person name="Wu L."/>
            <person name="Ma J."/>
        </authorList>
    </citation>
    <scope>NUCLEOTIDE SEQUENCE [LARGE SCALE GENOMIC DNA]</scope>
    <source>
        <strain evidence="9">CCM 7941</strain>
    </source>
</reference>
<dbReference type="PANTHER" id="PTHR12835:SF5">
    <property type="entry name" value="BIOTIN--PROTEIN LIGASE"/>
    <property type="match status" value="1"/>
</dbReference>
<dbReference type="NCBIfam" id="TIGR00121">
    <property type="entry name" value="birA_ligase"/>
    <property type="match status" value="1"/>
</dbReference>
<protein>
    <recommendedName>
        <fullName evidence="5">biotin--[biotin carboxyl-carrier protein] ligase</fullName>
        <ecNumber evidence="5">6.3.4.15</ecNumber>
    </recommendedName>
</protein>
<evidence type="ECO:0000256" key="5">
    <source>
        <dbReference type="ARBA" id="ARBA00024227"/>
    </source>
</evidence>
<accession>A0ABV7LFS5</accession>
<evidence type="ECO:0000256" key="3">
    <source>
        <dbReference type="ARBA" id="ARBA00022840"/>
    </source>
</evidence>
<dbReference type="Gene3D" id="3.30.930.10">
    <property type="entry name" value="Bira Bifunctional Protein, Domain 2"/>
    <property type="match status" value="1"/>
</dbReference>
<dbReference type="Proteomes" id="UP001595536">
    <property type="component" value="Unassembled WGS sequence"/>
</dbReference>
<comment type="caution">
    <text evidence="8">The sequence shown here is derived from an EMBL/GenBank/DDBJ whole genome shotgun (WGS) entry which is preliminary data.</text>
</comment>
<keyword evidence="1 8" id="KW-0436">Ligase</keyword>
<organism evidence="8 9">
    <name type="scientific">Camelimonas abortus</name>
    <dbReference type="NCBI Taxonomy" id="1017184"/>
    <lineage>
        <taxon>Bacteria</taxon>
        <taxon>Pseudomonadati</taxon>
        <taxon>Pseudomonadota</taxon>
        <taxon>Alphaproteobacteria</taxon>
        <taxon>Hyphomicrobiales</taxon>
        <taxon>Chelatococcaceae</taxon>
        <taxon>Camelimonas</taxon>
    </lineage>
</organism>
<evidence type="ECO:0000256" key="2">
    <source>
        <dbReference type="ARBA" id="ARBA00022741"/>
    </source>
</evidence>
<dbReference type="SUPFAM" id="SSF55681">
    <property type="entry name" value="Class II aaRS and biotin synthetases"/>
    <property type="match status" value="1"/>
</dbReference>
<evidence type="ECO:0000259" key="7">
    <source>
        <dbReference type="PROSITE" id="PS51733"/>
    </source>
</evidence>
<dbReference type="GO" id="GO:0004077">
    <property type="term" value="F:biotin--[biotin carboxyl-carrier protein] ligase activity"/>
    <property type="evidence" value="ECO:0007669"/>
    <property type="project" value="UniProtKB-EC"/>
</dbReference>
<dbReference type="InterPro" id="IPR008988">
    <property type="entry name" value="Transcriptional_repressor_C"/>
</dbReference>
<gene>
    <name evidence="8" type="ORF">ACFOEX_09600</name>
</gene>
<evidence type="ECO:0000313" key="9">
    <source>
        <dbReference type="Proteomes" id="UP001595536"/>
    </source>
</evidence>
<dbReference type="EC" id="6.3.4.15" evidence="5"/>
<evidence type="ECO:0000256" key="4">
    <source>
        <dbReference type="ARBA" id="ARBA00023267"/>
    </source>
</evidence>
<dbReference type="SUPFAM" id="SSF50037">
    <property type="entry name" value="C-terminal domain of transcriptional repressors"/>
    <property type="match status" value="1"/>
</dbReference>
<dbReference type="PROSITE" id="PS51733">
    <property type="entry name" value="BPL_LPL_CATALYTIC"/>
    <property type="match status" value="1"/>
</dbReference>
<comment type="catalytic activity">
    <reaction evidence="6">
        <text>biotin + L-lysyl-[protein] + ATP = N(6)-biotinyl-L-lysyl-[protein] + AMP + diphosphate + H(+)</text>
        <dbReference type="Rhea" id="RHEA:11756"/>
        <dbReference type="Rhea" id="RHEA-COMP:9752"/>
        <dbReference type="Rhea" id="RHEA-COMP:10505"/>
        <dbReference type="ChEBI" id="CHEBI:15378"/>
        <dbReference type="ChEBI" id="CHEBI:29969"/>
        <dbReference type="ChEBI" id="CHEBI:30616"/>
        <dbReference type="ChEBI" id="CHEBI:33019"/>
        <dbReference type="ChEBI" id="CHEBI:57586"/>
        <dbReference type="ChEBI" id="CHEBI:83144"/>
        <dbReference type="ChEBI" id="CHEBI:456215"/>
        <dbReference type="EC" id="6.3.4.15"/>
    </reaction>
</comment>
<feature type="domain" description="BPL/LPL catalytic" evidence="7">
    <location>
        <begin position="1"/>
        <end position="190"/>
    </location>
</feature>
<dbReference type="EMBL" id="JBHRUV010000046">
    <property type="protein sequence ID" value="MFC3266604.1"/>
    <property type="molecule type" value="Genomic_DNA"/>
</dbReference>
<sequence>MRFVLAPQAEASGYRLQAHEVVEGSTNTIAMEHARAGGAGGLWVVTTLQRGGRGRRGRVWETPPGNLAASLLVEAACEPALAASIGFVAGLALHEAAARCAPGARAALRLKWPNDLLLDGAKLSGMLLESEIMPGGRRFVVVGVGVNVAAAPAGLPYAAAALRAVAPGVTAQSLFEVMSATWIEYFSIWDNGRGMDRIRRLWLERAHGVGGAVAIQYGPEVIRGVFETIDAVGQLVVRTPAGDARTITAGDVHFGDVGSFRGEAAVSRPQEALRNAARNG</sequence>
<proteinExistence type="predicted"/>
<evidence type="ECO:0000256" key="1">
    <source>
        <dbReference type="ARBA" id="ARBA00022598"/>
    </source>
</evidence>
<dbReference type="Gene3D" id="2.30.30.100">
    <property type="match status" value="1"/>
</dbReference>
<keyword evidence="3" id="KW-0067">ATP-binding</keyword>
<dbReference type="Pfam" id="PF02237">
    <property type="entry name" value="BPL_C"/>
    <property type="match status" value="1"/>
</dbReference>
<dbReference type="InterPro" id="IPR004408">
    <property type="entry name" value="Biotin_CoA_COase_ligase"/>
</dbReference>
<evidence type="ECO:0000313" key="8">
    <source>
        <dbReference type="EMBL" id="MFC3266604.1"/>
    </source>
</evidence>
<dbReference type="PANTHER" id="PTHR12835">
    <property type="entry name" value="BIOTIN PROTEIN LIGASE"/>
    <property type="match status" value="1"/>
</dbReference>
<dbReference type="InterPro" id="IPR003142">
    <property type="entry name" value="BPL_C"/>
</dbReference>